<reference evidence="3 4" key="1">
    <citation type="journal article" date="2023" name="Sci. Data">
        <title>Genome assembly of the Korean intertidal mud-creeper Batillaria attramentaria.</title>
        <authorList>
            <person name="Patra A.K."/>
            <person name="Ho P.T."/>
            <person name="Jun S."/>
            <person name="Lee S.J."/>
            <person name="Kim Y."/>
            <person name="Won Y.J."/>
        </authorList>
    </citation>
    <scope>NUCLEOTIDE SEQUENCE [LARGE SCALE GENOMIC DNA]</scope>
    <source>
        <strain evidence="3">Wonlab-2016</strain>
    </source>
</reference>
<protein>
    <submittedName>
        <fullName evidence="3">Uncharacterized protein</fullName>
    </submittedName>
</protein>
<feature type="non-terminal residue" evidence="3">
    <location>
        <position position="391"/>
    </location>
</feature>
<keyword evidence="1" id="KW-0175">Coiled coil</keyword>
<dbReference type="Proteomes" id="UP001519460">
    <property type="component" value="Unassembled WGS sequence"/>
</dbReference>
<keyword evidence="4" id="KW-1185">Reference proteome</keyword>
<evidence type="ECO:0000313" key="3">
    <source>
        <dbReference type="EMBL" id="KAK7481913.1"/>
    </source>
</evidence>
<dbReference type="PANTHER" id="PTHR11505">
    <property type="entry name" value="L1 TRANSPOSABLE ELEMENT-RELATED"/>
    <property type="match status" value="1"/>
</dbReference>
<name>A0ABD0K4M0_9CAEN</name>
<accession>A0ABD0K4M0</accession>
<evidence type="ECO:0000256" key="2">
    <source>
        <dbReference type="SAM" id="MobiDB-lite"/>
    </source>
</evidence>
<organism evidence="3 4">
    <name type="scientific">Batillaria attramentaria</name>
    <dbReference type="NCBI Taxonomy" id="370345"/>
    <lineage>
        <taxon>Eukaryota</taxon>
        <taxon>Metazoa</taxon>
        <taxon>Spiralia</taxon>
        <taxon>Lophotrochozoa</taxon>
        <taxon>Mollusca</taxon>
        <taxon>Gastropoda</taxon>
        <taxon>Caenogastropoda</taxon>
        <taxon>Sorbeoconcha</taxon>
        <taxon>Cerithioidea</taxon>
        <taxon>Batillariidae</taxon>
        <taxon>Batillaria</taxon>
    </lineage>
</organism>
<gene>
    <name evidence="3" type="ORF">BaRGS_00026821</name>
</gene>
<dbReference type="AlphaFoldDB" id="A0ABD0K4M0"/>
<dbReference type="InterPro" id="IPR004244">
    <property type="entry name" value="Transposase_22"/>
</dbReference>
<feature type="non-terminal residue" evidence="3">
    <location>
        <position position="1"/>
    </location>
</feature>
<evidence type="ECO:0000313" key="4">
    <source>
        <dbReference type="Proteomes" id="UP001519460"/>
    </source>
</evidence>
<proteinExistence type="predicted"/>
<feature type="region of interest" description="Disordered" evidence="2">
    <location>
        <begin position="154"/>
        <end position="175"/>
    </location>
</feature>
<comment type="caution">
    <text evidence="3">The sequence shown here is derived from an EMBL/GenBank/DDBJ whole genome shotgun (WGS) entry which is preliminary data.</text>
</comment>
<sequence>ILPVKSWTLPDNTVNSSAIENAVDTDTLSCVALTGTGPVIDIFFQRPYNNDAYEADGLQLKVSADSDFSMSHNFTAGTNMAYVWDGTGDREWVRIGLRQRRYSSSTSITLTLCGVKAYDLTLYQYCTCHDPCSRNTDSVCDSTQVCTSLPASCPRGKNKKRKRHDASSDSSGTGNATFLISGESADLNMSAAMSDANVQKILNKIAQCKSETVRELITLLSKAEGEMKDELERVTGTLLELQIENTRLRQTVEKYTEQQDDMMSEINSLKGIVKTQDKRLHGYEQYGRRNSVRIYGLPEDARDESAHQTGVNVRKFCRDKLGVSLAETDIDIAHRLEGRQQDRHRSVIVKFVRRDVKQQVLKQRRKLKQTGIMVTDDLTPRHQQLLRDMKE</sequence>
<dbReference type="EMBL" id="JACVVK020000254">
    <property type="protein sequence ID" value="KAK7481913.1"/>
    <property type="molecule type" value="Genomic_DNA"/>
</dbReference>
<feature type="coiled-coil region" evidence="1">
    <location>
        <begin position="213"/>
        <end position="265"/>
    </location>
</feature>
<dbReference type="Gene3D" id="3.30.70.1820">
    <property type="entry name" value="L1 transposable element, RRM domain"/>
    <property type="match status" value="1"/>
</dbReference>
<evidence type="ECO:0000256" key="1">
    <source>
        <dbReference type="SAM" id="Coils"/>
    </source>
</evidence>